<protein>
    <recommendedName>
        <fullName evidence="1">SF4 helicase domain-containing protein</fullName>
    </recommendedName>
</protein>
<gene>
    <name evidence="2" type="ORF">LCGC14_0413820</name>
</gene>
<dbReference type="GO" id="GO:0003678">
    <property type="term" value="F:DNA helicase activity"/>
    <property type="evidence" value="ECO:0007669"/>
    <property type="project" value="InterPro"/>
</dbReference>
<proteinExistence type="predicted"/>
<dbReference type="PROSITE" id="PS51199">
    <property type="entry name" value="SF4_HELICASE"/>
    <property type="match status" value="1"/>
</dbReference>
<comment type="caution">
    <text evidence="2">The sequence shown here is derived from an EMBL/GenBank/DDBJ whole genome shotgun (WGS) entry which is preliminary data.</text>
</comment>
<dbReference type="GO" id="GO:0006260">
    <property type="term" value="P:DNA replication"/>
    <property type="evidence" value="ECO:0007669"/>
    <property type="project" value="InterPro"/>
</dbReference>
<reference evidence="2" key="1">
    <citation type="journal article" date="2015" name="Nature">
        <title>Complex archaea that bridge the gap between prokaryotes and eukaryotes.</title>
        <authorList>
            <person name="Spang A."/>
            <person name="Saw J.H."/>
            <person name="Jorgensen S.L."/>
            <person name="Zaremba-Niedzwiedzka K."/>
            <person name="Martijn J."/>
            <person name="Lind A.E."/>
            <person name="van Eijk R."/>
            <person name="Schleper C."/>
            <person name="Guy L."/>
            <person name="Ettema T.J."/>
        </authorList>
    </citation>
    <scope>NUCLEOTIDE SEQUENCE</scope>
</reference>
<evidence type="ECO:0000313" key="2">
    <source>
        <dbReference type="EMBL" id="KKN72096.1"/>
    </source>
</evidence>
<feature type="domain" description="SF4 helicase" evidence="1">
    <location>
        <begin position="141"/>
        <end position="382"/>
    </location>
</feature>
<organism evidence="2">
    <name type="scientific">marine sediment metagenome</name>
    <dbReference type="NCBI Taxonomy" id="412755"/>
    <lineage>
        <taxon>unclassified sequences</taxon>
        <taxon>metagenomes</taxon>
        <taxon>ecological metagenomes</taxon>
    </lineage>
</organism>
<dbReference type="EMBL" id="LAZR01000369">
    <property type="protein sequence ID" value="KKN72096.1"/>
    <property type="molecule type" value="Genomic_DNA"/>
</dbReference>
<evidence type="ECO:0000259" key="1">
    <source>
        <dbReference type="PROSITE" id="PS51199"/>
    </source>
</evidence>
<dbReference type="AlphaFoldDB" id="A0A0F9VET6"/>
<dbReference type="SUPFAM" id="SSF52540">
    <property type="entry name" value="P-loop containing nucleoside triphosphate hydrolases"/>
    <property type="match status" value="1"/>
</dbReference>
<accession>A0A0F9VET6</accession>
<dbReference type="InterPro" id="IPR007694">
    <property type="entry name" value="DNA_helicase_DnaB-like_C"/>
</dbReference>
<name>A0A0F9VET6_9ZZZZ</name>
<dbReference type="Gene3D" id="3.40.50.300">
    <property type="entry name" value="P-loop containing nucleotide triphosphate hydrolases"/>
    <property type="match status" value="1"/>
</dbReference>
<dbReference type="GO" id="GO:0005524">
    <property type="term" value="F:ATP binding"/>
    <property type="evidence" value="ECO:0007669"/>
    <property type="project" value="InterPro"/>
</dbReference>
<dbReference type="InterPro" id="IPR027417">
    <property type="entry name" value="P-loop_NTPase"/>
</dbReference>
<sequence length="382" mass="42742">MDNVFLRGYQEHLVGKMADKKFMSIMSHSIIEECFDEDLAPIVKKSLTLWRRKGEVLTLTQMRAISPSAQIAKTNGSFTFDLENLSLFGKASEIRNRITEAKLALEEGQIDEAQQLLKEPVKIGREDGESFSFFSKRKKVGKGRGIGINTGLPTLDGAMGGICPGEVALVIGETNVGKTSWLINVAVESIIHGFNTFFVSMEQPAHSMNSKFDSAFRVRTFDRKKAGNLYIHCTSPHSQTPAELESRLERDGGLVDLIILDSLDLIRAPRRWGSRWEEEGETVLDIKAWGLRASSRLWVSTQANRMGYGGDVVRTGHVKGSLEKVQLVDHVISLNPPTGELLPGEETTDIRLYHAKNRFGLKVGTINLECRMKYCEFKECEY</sequence>